<feature type="domain" description="Oxo-4-hydroxy-4-carboxy-5-ureidoimidazoline decarboxylase" evidence="3">
    <location>
        <begin position="55"/>
        <end position="160"/>
    </location>
</feature>
<feature type="compositionally biased region" description="Low complexity" evidence="2">
    <location>
        <begin position="309"/>
        <end position="327"/>
    </location>
</feature>
<evidence type="ECO:0000256" key="1">
    <source>
        <dbReference type="ARBA" id="ARBA00022631"/>
    </source>
</evidence>
<evidence type="ECO:0000313" key="4">
    <source>
        <dbReference type="EMBL" id="PWN19197.1"/>
    </source>
</evidence>
<feature type="region of interest" description="Disordered" evidence="2">
    <location>
        <begin position="357"/>
        <end position="398"/>
    </location>
</feature>
<dbReference type="Proteomes" id="UP000245942">
    <property type="component" value="Unassembled WGS sequence"/>
</dbReference>
<dbReference type="PANTHER" id="PTHR37987:SF1">
    <property type="entry name" value="OXO-4-HYDROXY-4-CARBOXY-5-UREIDOIMIDAZOLINE DECARBOXYLASE DOMAIN-CONTAINING PROTEIN"/>
    <property type="match status" value="1"/>
</dbReference>
<feature type="compositionally biased region" description="Basic and acidic residues" evidence="2">
    <location>
        <begin position="515"/>
        <end position="526"/>
    </location>
</feature>
<dbReference type="RefSeq" id="XP_025346357.1">
    <property type="nucleotide sequence ID" value="XM_025495314.1"/>
</dbReference>
<feature type="region of interest" description="Disordered" evidence="2">
    <location>
        <begin position="87"/>
        <end position="113"/>
    </location>
</feature>
<dbReference type="AlphaFoldDB" id="A0A316U1N6"/>
<dbReference type="OrthoDB" id="5398391at2759"/>
<dbReference type="EMBL" id="KZ819332">
    <property type="protein sequence ID" value="PWN19197.1"/>
    <property type="molecule type" value="Genomic_DNA"/>
</dbReference>
<name>A0A316U1N6_9BASI</name>
<feature type="compositionally biased region" description="Acidic residues" evidence="2">
    <location>
        <begin position="466"/>
        <end position="491"/>
    </location>
</feature>
<dbReference type="Gene3D" id="1.10.3330.10">
    <property type="entry name" value="Oxo-4-hydroxy-4-carboxy-5-ureidoimidazoline decarboxylase"/>
    <property type="match status" value="1"/>
</dbReference>
<dbReference type="InterPro" id="IPR018020">
    <property type="entry name" value="OHCU_decarboxylase"/>
</dbReference>
<evidence type="ECO:0000256" key="2">
    <source>
        <dbReference type="SAM" id="MobiDB-lite"/>
    </source>
</evidence>
<feature type="compositionally biased region" description="Polar residues" evidence="2">
    <location>
        <begin position="451"/>
        <end position="460"/>
    </location>
</feature>
<keyword evidence="1" id="KW-0659">Purine metabolism</keyword>
<feature type="region of interest" description="Disordered" evidence="2">
    <location>
        <begin position="308"/>
        <end position="333"/>
    </location>
</feature>
<dbReference type="InterPro" id="IPR036778">
    <property type="entry name" value="OHCU_decarboxylase_sf"/>
</dbReference>
<protein>
    <recommendedName>
        <fullName evidence="3">Oxo-4-hydroxy-4-carboxy-5-ureidoimidazoline decarboxylase domain-containing protein</fullName>
    </recommendedName>
</protein>
<evidence type="ECO:0000313" key="5">
    <source>
        <dbReference type="Proteomes" id="UP000245942"/>
    </source>
</evidence>
<accession>A0A316U1N6</accession>
<proteinExistence type="predicted"/>
<feature type="region of interest" description="Disordered" evidence="2">
    <location>
        <begin position="450"/>
        <end position="526"/>
    </location>
</feature>
<dbReference type="GO" id="GO:0006144">
    <property type="term" value="P:purine nucleobase metabolic process"/>
    <property type="evidence" value="ECO:0007669"/>
    <property type="project" value="UniProtKB-KW"/>
</dbReference>
<organism evidence="4 5">
    <name type="scientific">Pseudomicrostroma glucosiphilum</name>
    <dbReference type="NCBI Taxonomy" id="1684307"/>
    <lineage>
        <taxon>Eukaryota</taxon>
        <taxon>Fungi</taxon>
        <taxon>Dikarya</taxon>
        <taxon>Basidiomycota</taxon>
        <taxon>Ustilaginomycotina</taxon>
        <taxon>Exobasidiomycetes</taxon>
        <taxon>Microstromatales</taxon>
        <taxon>Microstromatales incertae sedis</taxon>
        <taxon>Pseudomicrostroma</taxon>
    </lineage>
</organism>
<keyword evidence="5" id="KW-1185">Reference proteome</keyword>
<reference evidence="4 5" key="1">
    <citation type="journal article" date="2018" name="Mol. Biol. Evol.">
        <title>Broad Genomic Sampling Reveals a Smut Pathogenic Ancestry of the Fungal Clade Ustilaginomycotina.</title>
        <authorList>
            <person name="Kijpornyongpan T."/>
            <person name="Mondo S.J."/>
            <person name="Barry K."/>
            <person name="Sandor L."/>
            <person name="Lee J."/>
            <person name="Lipzen A."/>
            <person name="Pangilinan J."/>
            <person name="LaButti K."/>
            <person name="Hainaut M."/>
            <person name="Henrissat B."/>
            <person name="Grigoriev I.V."/>
            <person name="Spatafora J.W."/>
            <person name="Aime M.C."/>
        </authorList>
    </citation>
    <scope>NUCLEOTIDE SEQUENCE [LARGE SCALE GENOMIC DNA]</scope>
    <source>
        <strain evidence="4 5">MCA 4718</strain>
    </source>
</reference>
<sequence length="526" mass="55441">MAPLIIASADQIPSLADPKAISPILLRLLECPISLLPALSSQTLTALQDLPQEDKPTSYEGLLDIARFCVEEEPGWQDEERAKLIGGHPRIGRQSGHISESSKKEQGAGAQQDEEVLKRLDKLNFLYERRFPSLRFVTFVAGRPKPAVADELQALLGSDITESPPKDAAFHPDDVSASWQGFPAAQVKTVGSEEWVAELRRGEDALWEIAVARATKLAQEIQEKGSVTIEVDPSPAAESASKSLDPDASAAFDVPFLSQATFRALIFASPLLHTFFESDLPQSFLLQPVERHTSTKDALLSVFNDVTAGPSSSSTGPGSILGGSTPTARPTGITRDRVKGLLGGLLGEVADAVGTRFQQQTISGPKPSFNRSRGAGGRPLSLEEGARGAPGTTGKMGLVSPAALSSRMDRTSLSASNDGAASAAAAAAAVAAREREKEQDATEALRLAQEALSQRDTNQFVIDAPGEGDGDETVERGEEEEEEEDLVDEEAGLTAGAAAGGGGGPQGRVTGKEAQLAKDLRSAEAH</sequence>
<gene>
    <name evidence="4" type="ORF">BCV69DRAFT_47480</name>
</gene>
<dbReference type="GeneID" id="37017048"/>
<evidence type="ECO:0000259" key="3">
    <source>
        <dbReference type="Pfam" id="PF09349"/>
    </source>
</evidence>
<dbReference type="PANTHER" id="PTHR37987">
    <property type="entry name" value="CHROMOSOME 9, WHOLE GENOME SHOTGUN SEQUENCE"/>
    <property type="match status" value="1"/>
</dbReference>
<dbReference type="Pfam" id="PF09349">
    <property type="entry name" value="OHCU_decarbox"/>
    <property type="match status" value="1"/>
</dbReference>
<dbReference type="SUPFAM" id="SSF158694">
    <property type="entry name" value="UraD-Like"/>
    <property type="match status" value="1"/>
</dbReference>